<keyword evidence="1" id="KW-1133">Transmembrane helix</keyword>
<proteinExistence type="predicted"/>
<organism evidence="2 3">
    <name type="scientific">Astathelohania contejeani</name>
    <dbReference type="NCBI Taxonomy" id="164912"/>
    <lineage>
        <taxon>Eukaryota</taxon>
        <taxon>Fungi</taxon>
        <taxon>Fungi incertae sedis</taxon>
        <taxon>Microsporidia</taxon>
        <taxon>Astathelohaniidae</taxon>
        <taxon>Astathelohania</taxon>
    </lineage>
</organism>
<dbReference type="EMBL" id="SBIQ01001344">
    <property type="protein sequence ID" value="KAF7670489.1"/>
    <property type="molecule type" value="Genomic_DNA"/>
</dbReference>
<evidence type="ECO:0000256" key="1">
    <source>
        <dbReference type="SAM" id="Phobius"/>
    </source>
</evidence>
<accession>A0ABQ7HUU4</accession>
<evidence type="ECO:0008006" key="4">
    <source>
        <dbReference type="Google" id="ProtNLM"/>
    </source>
</evidence>
<feature type="transmembrane region" description="Helical" evidence="1">
    <location>
        <begin position="15"/>
        <end position="36"/>
    </location>
</feature>
<feature type="transmembrane region" description="Helical" evidence="1">
    <location>
        <begin position="78"/>
        <end position="97"/>
    </location>
</feature>
<keyword evidence="1" id="KW-0812">Transmembrane</keyword>
<keyword evidence="1" id="KW-0472">Membrane</keyword>
<evidence type="ECO:0000313" key="2">
    <source>
        <dbReference type="EMBL" id="KAF7670489.1"/>
    </source>
</evidence>
<comment type="caution">
    <text evidence="2">The sequence shown here is derived from an EMBL/GenBank/DDBJ whole genome shotgun (WGS) entry which is preliminary data.</text>
</comment>
<protein>
    <recommendedName>
        <fullName evidence="4">NADH dehydrogenase subunit 5</fullName>
    </recommendedName>
</protein>
<evidence type="ECO:0000313" key="3">
    <source>
        <dbReference type="Proteomes" id="UP001516464"/>
    </source>
</evidence>
<reference evidence="2 3" key="1">
    <citation type="submission" date="2019-01" db="EMBL/GenBank/DDBJ databases">
        <title>Genomes sequencing and comparative genomics of infectious freshwater microsporidia, Cucumispora dikerogammari and Thelohania contejeani.</title>
        <authorList>
            <person name="Cormier A."/>
            <person name="Giraud I."/>
            <person name="Wattier R."/>
            <person name="Teixeira M."/>
            <person name="Grandjean F."/>
            <person name="Rigaud T."/>
            <person name="Cordaux R."/>
        </authorList>
    </citation>
    <scope>NUCLEOTIDE SEQUENCE [LARGE SCALE GENOMIC DNA]</scope>
    <source>
        <strain evidence="2">T1</strain>
        <tissue evidence="2">Spores</tissue>
    </source>
</reference>
<name>A0ABQ7HUU4_9MICR</name>
<sequence length="116" mass="13530">MDALYSFVLLNIETSITTVLIFCLLVNLVFLNGFYFSEQSYSVDYLSGFKYIILSNTCFLINIHSQNTVCKAIGTYDYYLITVPITLFLGFAMFFFLDRNRTETLKQIIDFSKRNF</sequence>
<keyword evidence="3" id="KW-1185">Reference proteome</keyword>
<gene>
    <name evidence="2" type="ORF">TCON_2853</name>
</gene>
<dbReference type="Proteomes" id="UP001516464">
    <property type="component" value="Unassembled WGS sequence"/>
</dbReference>
<feature type="non-terminal residue" evidence="2">
    <location>
        <position position="116"/>
    </location>
</feature>
<feature type="transmembrane region" description="Helical" evidence="1">
    <location>
        <begin position="48"/>
        <end position="66"/>
    </location>
</feature>